<dbReference type="EMBL" id="ASSP01000030">
    <property type="protein sequence ID" value="EOS08894.1"/>
    <property type="molecule type" value="Genomic_DNA"/>
</dbReference>
<name>R9HY67_9BACT</name>
<evidence type="ECO:0000313" key="1">
    <source>
        <dbReference type="EMBL" id="EOS08894.1"/>
    </source>
</evidence>
<protein>
    <submittedName>
        <fullName evidence="1">Uncharacterized protein</fullName>
    </submittedName>
</protein>
<accession>R9HY67</accession>
<reference evidence="1 2" key="1">
    <citation type="submission" date="2013-04" db="EMBL/GenBank/DDBJ databases">
        <title>The Genome Sequence of Bacteroides massiliensis dnLKV3.</title>
        <authorList>
            <consortium name="The Broad Institute Genomics Platform"/>
            <consortium name="The Broad Institute Genome Sequencing Center for Infectious Disease"/>
            <person name="Earl A."/>
            <person name="Xavier R."/>
            <person name="Kuhn K."/>
            <person name="Stappenbeck T."/>
            <person name="Walker B."/>
            <person name="Young S."/>
            <person name="Zeng Q."/>
            <person name="Gargeya S."/>
            <person name="Fitzgerald M."/>
            <person name="Haas B."/>
            <person name="Abouelleil A."/>
            <person name="Allen A.W."/>
            <person name="Alvarado L."/>
            <person name="Arachchi H.M."/>
            <person name="Berlin A.M."/>
            <person name="Chapman S.B."/>
            <person name="Gainer-Dewar J."/>
            <person name="Goldberg J."/>
            <person name="Griggs A."/>
            <person name="Gujja S."/>
            <person name="Hansen M."/>
            <person name="Howarth C."/>
            <person name="Imamovic A."/>
            <person name="Ireland A."/>
            <person name="Larimer J."/>
            <person name="McCowan C."/>
            <person name="Murphy C."/>
            <person name="Pearson M."/>
            <person name="Poon T.W."/>
            <person name="Priest M."/>
            <person name="Roberts A."/>
            <person name="Saif S."/>
            <person name="Shea T."/>
            <person name="Sisk P."/>
            <person name="Sykes S."/>
            <person name="Wortman J."/>
            <person name="Nusbaum C."/>
            <person name="Birren B."/>
        </authorList>
    </citation>
    <scope>NUCLEOTIDE SEQUENCE [LARGE SCALE GENOMIC DNA]</scope>
    <source>
        <strain evidence="2">dnLKV3</strain>
    </source>
</reference>
<sequence length="51" mass="5809">MLTRTISIPIPNRKDSAEEYSLHVVVCYIVPAMIKERLAGSSVRWDFTGRT</sequence>
<organism evidence="1 2">
    <name type="scientific">Phocaeicola sartorii</name>
    <dbReference type="NCBI Taxonomy" id="671267"/>
    <lineage>
        <taxon>Bacteria</taxon>
        <taxon>Pseudomonadati</taxon>
        <taxon>Bacteroidota</taxon>
        <taxon>Bacteroidia</taxon>
        <taxon>Bacteroidales</taxon>
        <taxon>Bacteroidaceae</taxon>
        <taxon>Phocaeicola</taxon>
    </lineage>
</organism>
<proteinExistence type="predicted"/>
<gene>
    <name evidence="1" type="ORF">C802_04260</name>
</gene>
<dbReference type="HOGENOM" id="CLU_3095606_0_0_10"/>
<dbReference type="AlphaFoldDB" id="R9HY67"/>
<evidence type="ECO:0000313" key="2">
    <source>
        <dbReference type="Proteomes" id="UP000014200"/>
    </source>
</evidence>
<keyword evidence="2" id="KW-1185">Reference proteome</keyword>
<comment type="caution">
    <text evidence="1">The sequence shown here is derived from an EMBL/GenBank/DDBJ whole genome shotgun (WGS) entry which is preliminary data.</text>
</comment>
<dbReference type="Proteomes" id="UP000014200">
    <property type="component" value="Unassembled WGS sequence"/>
</dbReference>